<proteinExistence type="inferred from homology"/>
<keyword evidence="4 7" id="KW-0547">Nucleotide-binding</keyword>
<dbReference type="GO" id="GO:0005524">
    <property type="term" value="F:ATP binding"/>
    <property type="evidence" value="ECO:0007669"/>
    <property type="project" value="UniProtKB-KW"/>
</dbReference>
<reference evidence="8 9" key="1">
    <citation type="submission" date="2016-05" db="EMBL/GenBank/DDBJ databases">
        <title>Comparative genomics of biotechnologically important yeasts.</title>
        <authorList>
            <consortium name="DOE Joint Genome Institute"/>
            <person name="Riley R."/>
            <person name="Haridas S."/>
            <person name="Wolfe K.H."/>
            <person name="Lopes M.R."/>
            <person name="Hittinger C.T."/>
            <person name="Goker M."/>
            <person name="Salamov A."/>
            <person name="Wisecaver J."/>
            <person name="Long T.M."/>
            <person name="Aerts A.L."/>
            <person name="Barry K."/>
            <person name="Choi C."/>
            <person name="Clum A."/>
            <person name="Coughlan A.Y."/>
            <person name="Deshpande S."/>
            <person name="Douglass A.P."/>
            <person name="Hanson S.J."/>
            <person name="Klenk H.-P."/>
            <person name="LaButti K."/>
            <person name="Lapidus A."/>
            <person name="Lindquist E."/>
            <person name="Lipzen A."/>
            <person name="Meier-kolthoff J.P."/>
            <person name="Ohm R.A."/>
            <person name="Otillar R.P."/>
            <person name="Pangilinan J."/>
            <person name="Peng Y."/>
            <person name="Rokas A."/>
            <person name="Rosa C.A."/>
            <person name="Scheuner C."/>
            <person name="Sibirny A.A."/>
            <person name="Slot J.C."/>
            <person name="Stielow J.B."/>
            <person name="Sun H."/>
            <person name="Kurtzman C.P."/>
            <person name="Blackwell M."/>
            <person name="Grigoriev I.V."/>
            <person name="Jeffries T.W."/>
        </authorList>
    </citation>
    <scope>NUCLEOTIDE SEQUENCE [LARGE SCALE GENOMIC DNA]</scope>
    <source>
        <strain evidence="8 9">NRRL YB-4993</strain>
    </source>
</reference>
<dbReference type="GO" id="GO:0006730">
    <property type="term" value="P:one-carbon metabolic process"/>
    <property type="evidence" value="ECO:0007669"/>
    <property type="project" value="UniProtKB-KW"/>
</dbReference>
<dbReference type="PIRSF" id="PIRSF001563">
    <property type="entry name" value="Folylpolyglu_synth"/>
    <property type="match status" value="1"/>
</dbReference>
<dbReference type="GO" id="GO:0004326">
    <property type="term" value="F:tetrahydrofolylpolyglutamate synthase activity"/>
    <property type="evidence" value="ECO:0007669"/>
    <property type="project" value="InterPro"/>
</dbReference>
<dbReference type="InterPro" id="IPR001645">
    <property type="entry name" value="Folylpolyglutamate_synth"/>
</dbReference>
<protein>
    <recommendedName>
        <fullName evidence="7">Dihydrofolate synthetase</fullName>
        <ecNumber evidence="7">6.3.2.12</ecNumber>
    </recommendedName>
</protein>
<comment type="pathway">
    <text evidence="7">Cofactor biosynthesis; tetrahydrofolylpolyglutamate biosynthesis.</text>
</comment>
<evidence type="ECO:0000256" key="6">
    <source>
        <dbReference type="ARBA" id="ARBA00022842"/>
    </source>
</evidence>
<evidence type="ECO:0000256" key="1">
    <source>
        <dbReference type="ARBA" id="ARBA00008276"/>
    </source>
</evidence>
<dbReference type="PANTHER" id="PTHR11136:SF0">
    <property type="entry name" value="DIHYDROFOLATE SYNTHETASE-RELATED"/>
    <property type="match status" value="1"/>
</dbReference>
<dbReference type="UniPathway" id="UPA00850"/>
<sequence length="439" mass="48713">MAIELGLKRIRKLLSYLGNPHVSSYKSVHIAGTNGKGSTIAYLSLILTHAKISNGRFTSPHLLSYNDCISINNQTYSLHKFEKVRNSVLSHNARYNLGCTEFEILTATAFKIFEIEQVELALIEVGLGGRLDATNVLTPYANGNTPGGVIVCGITKIGIDHEGFLGNTITDIAREKAGIIKTSVPVVVDHTNQRQALDEIARKAAAVNAPLFSTEKSMACEIDNPIQYSPMLGQYQTENLSVALHIVATIQKTLKSNELTRDCIISGIRNTYWPGRLQRLQDKTTGIEFLLDGAHNECASMELGNYLRSIRRKGFIFVVGMSEGKSVEGLLKHIALKDNDVLIPFHFTAPPEMPWVKCHDVENISMTAKDYVEEVLKMKNADNIADLFDFLAARKNNGDVRQVVICGSLYLCSDILRHQIDLHQEPEQIIELEAATKYE</sequence>
<dbReference type="EMBL" id="LXTC01000003">
    <property type="protein sequence ID" value="OBA21192.1"/>
    <property type="molecule type" value="Genomic_DNA"/>
</dbReference>
<keyword evidence="5 7" id="KW-0067">ATP-binding</keyword>
<comment type="caution">
    <text evidence="8">The sequence shown here is derived from an EMBL/GenBank/DDBJ whole genome shotgun (WGS) entry which is preliminary data.</text>
</comment>
<dbReference type="AlphaFoldDB" id="A0A1A0HBE1"/>
<dbReference type="GO" id="GO:0005829">
    <property type="term" value="C:cytosol"/>
    <property type="evidence" value="ECO:0007669"/>
    <property type="project" value="TreeGrafter"/>
</dbReference>
<dbReference type="GO" id="GO:0005739">
    <property type="term" value="C:mitochondrion"/>
    <property type="evidence" value="ECO:0007669"/>
    <property type="project" value="TreeGrafter"/>
</dbReference>
<dbReference type="InterPro" id="IPR036565">
    <property type="entry name" value="Mur-like_cat_sf"/>
</dbReference>
<dbReference type="InterPro" id="IPR018109">
    <property type="entry name" value="Folylpolyglutamate_synth_CS"/>
</dbReference>
<dbReference type="Gene3D" id="3.40.1190.10">
    <property type="entry name" value="Mur-like, catalytic domain"/>
    <property type="match status" value="1"/>
</dbReference>
<evidence type="ECO:0000256" key="2">
    <source>
        <dbReference type="ARBA" id="ARBA00022598"/>
    </source>
</evidence>
<dbReference type="SUPFAM" id="SSF53623">
    <property type="entry name" value="MurD-like peptide ligases, catalytic domain"/>
    <property type="match status" value="1"/>
</dbReference>
<dbReference type="GO" id="GO:0046872">
    <property type="term" value="F:metal ion binding"/>
    <property type="evidence" value="ECO:0007669"/>
    <property type="project" value="UniProtKB-KW"/>
</dbReference>
<organism evidence="8 9">
    <name type="scientific">Metschnikowia bicuspidata var. bicuspidata NRRL YB-4993</name>
    <dbReference type="NCBI Taxonomy" id="869754"/>
    <lineage>
        <taxon>Eukaryota</taxon>
        <taxon>Fungi</taxon>
        <taxon>Dikarya</taxon>
        <taxon>Ascomycota</taxon>
        <taxon>Saccharomycotina</taxon>
        <taxon>Pichiomycetes</taxon>
        <taxon>Metschnikowiaceae</taxon>
        <taxon>Metschnikowia</taxon>
    </lineage>
</organism>
<dbReference type="STRING" id="869754.A0A1A0HBE1"/>
<keyword evidence="3" id="KW-0479">Metal-binding</keyword>
<name>A0A1A0HBE1_9ASCO</name>
<dbReference type="Gene3D" id="3.90.190.20">
    <property type="entry name" value="Mur ligase, C-terminal domain"/>
    <property type="match status" value="1"/>
</dbReference>
<evidence type="ECO:0000313" key="9">
    <source>
        <dbReference type="Proteomes" id="UP000092555"/>
    </source>
</evidence>
<keyword evidence="9" id="KW-1185">Reference proteome</keyword>
<dbReference type="GO" id="GO:0008841">
    <property type="term" value="F:dihydrofolate synthase activity"/>
    <property type="evidence" value="ECO:0007669"/>
    <property type="project" value="UniProtKB-EC"/>
</dbReference>
<dbReference type="PANTHER" id="PTHR11136">
    <property type="entry name" value="FOLYLPOLYGLUTAMATE SYNTHASE-RELATED"/>
    <property type="match status" value="1"/>
</dbReference>
<evidence type="ECO:0000256" key="5">
    <source>
        <dbReference type="ARBA" id="ARBA00022840"/>
    </source>
</evidence>
<keyword evidence="7" id="KW-0554">One-carbon metabolism</keyword>
<comment type="similarity">
    <text evidence="1 7">Belongs to the folylpolyglutamate synthase family.</text>
</comment>
<evidence type="ECO:0000256" key="7">
    <source>
        <dbReference type="PIRNR" id="PIRNR001563"/>
    </source>
</evidence>
<dbReference type="GeneID" id="30030312"/>
<evidence type="ECO:0000256" key="3">
    <source>
        <dbReference type="ARBA" id="ARBA00022723"/>
    </source>
</evidence>
<dbReference type="PROSITE" id="PS01012">
    <property type="entry name" value="FOLYLPOLYGLU_SYNT_2"/>
    <property type="match status" value="1"/>
</dbReference>
<evidence type="ECO:0000313" key="8">
    <source>
        <dbReference type="EMBL" id="OBA21192.1"/>
    </source>
</evidence>
<dbReference type="NCBIfam" id="TIGR01499">
    <property type="entry name" value="folC"/>
    <property type="match status" value="1"/>
</dbReference>
<dbReference type="OrthoDB" id="5212574at2759"/>
<dbReference type="RefSeq" id="XP_018711702.1">
    <property type="nucleotide sequence ID" value="XM_018857336.1"/>
</dbReference>
<comment type="catalytic activity">
    <reaction evidence="7">
        <text>7,8-dihydropteroate + L-glutamate + ATP = 7,8-dihydrofolate + ADP + phosphate + H(+)</text>
        <dbReference type="Rhea" id="RHEA:23584"/>
        <dbReference type="ChEBI" id="CHEBI:15378"/>
        <dbReference type="ChEBI" id="CHEBI:17839"/>
        <dbReference type="ChEBI" id="CHEBI:29985"/>
        <dbReference type="ChEBI" id="CHEBI:30616"/>
        <dbReference type="ChEBI" id="CHEBI:43474"/>
        <dbReference type="ChEBI" id="CHEBI:57451"/>
        <dbReference type="ChEBI" id="CHEBI:456216"/>
        <dbReference type="EC" id="6.3.2.12"/>
    </reaction>
</comment>
<dbReference type="Proteomes" id="UP000092555">
    <property type="component" value="Unassembled WGS sequence"/>
</dbReference>
<accession>A0A1A0HBE1</accession>
<evidence type="ECO:0000256" key="4">
    <source>
        <dbReference type="ARBA" id="ARBA00022741"/>
    </source>
</evidence>
<dbReference type="PROSITE" id="PS01011">
    <property type="entry name" value="FOLYLPOLYGLU_SYNT_1"/>
    <property type="match status" value="1"/>
</dbReference>
<gene>
    <name evidence="8" type="ORF">METBIDRAFT_40974</name>
</gene>
<keyword evidence="2 7" id="KW-0436">Ligase</keyword>
<dbReference type="EC" id="6.3.2.12" evidence="7"/>
<dbReference type="SUPFAM" id="SSF53244">
    <property type="entry name" value="MurD-like peptide ligases, peptide-binding domain"/>
    <property type="match status" value="1"/>
</dbReference>
<dbReference type="InterPro" id="IPR036615">
    <property type="entry name" value="Mur_ligase_C_dom_sf"/>
</dbReference>
<keyword evidence="6" id="KW-0460">Magnesium</keyword>